<dbReference type="AlphaFoldDB" id="A0A0L0VPU7"/>
<name>A0A0L0VPU7_9BASI</name>
<dbReference type="Proteomes" id="UP000054564">
    <property type="component" value="Unassembled WGS sequence"/>
</dbReference>
<accession>A0A0L0VPU7</accession>
<proteinExistence type="predicted"/>
<evidence type="ECO:0000313" key="2">
    <source>
        <dbReference type="EMBL" id="KNF01313.1"/>
    </source>
</evidence>
<keyword evidence="3" id="KW-1185">Reference proteome</keyword>
<feature type="region of interest" description="Disordered" evidence="1">
    <location>
        <begin position="93"/>
        <end position="114"/>
    </location>
</feature>
<evidence type="ECO:0000313" key="3">
    <source>
        <dbReference type="Proteomes" id="UP000054564"/>
    </source>
</evidence>
<reference evidence="3" key="1">
    <citation type="submission" date="2014-03" db="EMBL/GenBank/DDBJ databases">
        <title>The Genome Sequence of Puccinia striiformis f. sp. tritici PST-78.</title>
        <authorList>
            <consortium name="The Broad Institute Genome Sequencing Platform"/>
            <person name="Cuomo C."/>
            <person name="Hulbert S."/>
            <person name="Chen X."/>
            <person name="Walker B."/>
            <person name="Young S.K."/>
            <person name="Zeng Q."/>
            <person name="Gargeya S."/>
            <person name="Fitzgerald M."/>
            <person name="Haas B."/>
            <person name="Abouelleil A."/>
            <person name="Alvarado L."/>
            <person name="Arachchi H.M."/>
            <person name="Berlin A.M."/>
            <person name="Chapman S.B."/>
            <person name="Goldberg J."/>
            <person name="Griggs A."/>
            <person name="Gujja S."/>
            <person name="Hansen M."/>
            <person name="Howarth C."/>
            <person name="Imamovic A."/>
            <person name="Larimer J."/>
            <person name="McCowan C."/>
            <person name="Montmayeur A."/>
            <person name="Murphy C."/>
            <person name="Neiman D."/>
            <person name="Pearson M."/>
            <person name="Priest M."/>
            <person name="Roberts A."/>
            <person name="Saif S."/>
            <person name="Shea T."/>
            <person name="Sisk P."/>
            <person name="Sykes S."/>
            <person name="Wortman J."/>
            <person name="Nusbaum C."/>
            <person name="Birren B."/>
        </authorList>
    </citation>
    <scope>NUCLEOTIDE SEQUENCE [LARGE SCALE GENOMIC DNA]</scope>
    <source>
        <strain evidence="3">race PST-78</strain>
    </source>
</reference>
<sequence>MGLSYTVRQYKEDAITRSIQKSQETKGIWTRVKYHKFIGELKGIMDYFTRMDNTNFPLWKALSIGLKKEVIKEDTLKEYLEACLIVVDFDKDGEAKSSEENSKKSVEVEDPATTEQLEEKIAKLTTALDYQT</sequence>
<protein>
    <submittedName>
        <fullName evidence="2">Uncharacterized protein</fullName>
    </submittedName>
</protein>
<comment type="caution">
    <text evidence="2">The sequence shown here is derived from an EMBL/GenBank/DDBJ whole genome shotgun (WGS) entry which is preliminary data.</text>
</comment>
<feature type="compositionally biased region" description="Basic and acidic residues" evidence="1">
    <location>
        <begin position="93"/>
        <end position="107"/>
    </location>
</feature>
<gene>
    <name evidence="2" type="ORF">PSTG_05412</name>
</gene>
<dbReference type="EMBL" id="AJIL01000030">
    <property type="protein sequence ID" value="KNF01313.1"/>
    <property type="molecule type" value="Genomic_DNA"/>
</dbReference>
<organism evidence="2 3">
    <name type="scientific">Puccinia striiformis f. sp. tritici PST-78</name>
    <dbReference type="NCBI Taxonomy" id="1165861"/>
    <lineage>
        <taxon>Eukaryota</taxon>
        <taxon>Fungi</taxon>
        <taxon>Dikarya</taxon>
        <taxon>Basidiomycota</taxon>
        <taxon>Pucciniomycotina</taxon>
        <taxon>Pucciniomycetes</taxon>
        <taxon>Pucciniales</taxon>
        <taxon>Pucciniaceae</taxon>
        <taxon>Puccinia</taxon>
    </lineage>
</organism>
<evidence type="ECO:0000256" key="1">
    <source>
        <dbReference type="SAM" id="MobiDB-lite"/>
    </source>
</evidence>